<accession>A0ABP0E1Y2</accession>
<evidence type="ECO:0000256" key="1">
    <source>
        <dbReference type="SAM" id="MobiDB-lite"/>
    </source>
</evidence>
<evidence type="ECO:0000313" key="2">
    <source>
        <dbReference type="EMBL" id="CAK7274566.1"/>
    </source>
</evidence>
<feature type="compositionally biased region" description="Polar residues" evidence="1">
    <location>
        <begin position="225"/>
        <end position="244"/>
    </location>
</feature>
<sequence length="703" mass="76128">MRASGAVAANSLSALNLLAANPPRYPYNPTDEPRDPLTLYISRVPGTRDVILSTLKPQRKNVTSEDVAHALYYVHWDSPPDQLPAAPPQPSPMISAPNVAVPPFVSPATATQTSRDTVPRKPVPELLSTATVSHVDPPRIQIDTSANTTTTAPEVPPHIQFPPLRRPVSPPHTSQSWVPPGYHLDKNQDLESLPSYHQPPLTTVIPPPRRRQLPGRDVPDVPIHITQSSMTRKPVGLQTNTLDKVSTHPPKGPTSAPENAPPSLPIVKMQPQQPSSAQSSHSQRPPSAATTRRDPTKFVPFQLTLIRRDPSTGHQWNIGTIASMQFVEQLTSTPQKSAGPTAPSVQDPHADKPSISIHLETSGYAKFRGDDDVGRSGIFARQVSMAYTKSWTAGIRNAFKRPSPQGHERSASDSGVDVVRTFRGVGDGGGDSERTGRHYLQPHKSSLVFNEEKDNGRHNPNKELASEYHNDETALLSRPGAGRKPKGYTFTSPWEGRCEFRTGNGGRSLKCRHTLHPSTDAETGAKGGGVAGFNPLVVAQSIRDGQDLAAVASAAAGSDSHNGGRARASSLSSALSGATTVSELRFNLPRGEIFRTKPGGSVDESKSTSARAELYGRFHGHLQQLQARHRRSSSSTDYGDEVDEEDHDFEMDLTLGREHAGGGARGKRAKLGKLIVCNDGFKMLDLVVAANLGVWWVSWERSF</sequence>
<keyword evidence="3" id="KW-1185">Reference proteome</keyword>
<organism evidence="2 3">
    <name type="scientific">Sporothrix epigloea</name>
    <dbReference type="NCBI Taxonomy" id="1892477"/>
    <lineage>
        <taxon>Eukaryota</taxon>
        <taxon>Fungi</taxon>
        <taxon>Dikarya</taxon>
        <taxon>Ascomycota</taxon>
        <taxon>Pezizomycotina</taxon>
        <taxon>Sordariomycetes</taxon>
        <taxon>Sordariomycetidae</taxon>
        <taxon>Ophiostomatales</taxon>
        <taxon>Ophiostomataceae</taxon>
        <taxon>Sporothrix</taxon>
    </lineage>
</organism>
<gene>
    <name evidence="2" type="ORF">SEPCBS119000_006240</name>
</gene>
<protein>
    <recommendedName>
        <fullName evidence="4">Oxidoreductase-like protein</fullName>
    </recommendedName>
</protein>
<dbReference type="EMBL" id="CAWUON010000148">
    <property type="protein sequence ID" value="CAK7274566.1"/>
    <property type="molecule type" value="Genomic_DNA"/>
</dbReference>
<reference evidence="2 3" key="1">
    <citation type="submission" date="2024-01" db="EMBL/GenBank/DDBJ databases">
        <authorList>
            <person name="Allen C."/>
            <person name="Tagirdzhanova G."/>
        </authorList>
    </citation>
    <scope>NUCLEOTIDE SEQUENCE [LARGE SCALE GENOMIC DNA]</scope>
    <source>
        <strain evidence="2 3">CBS 119000</strain>
    </source>
</reference>
<feature type="region of interest" description="Disordered" evidence="1">
    <location>
        <begin position="146"/>
        <end position="302"/>
    </location>
</feature>
<evidence type="ECO:0008006" key="4">
    <source>
        <dbReference type="Google" id="ProtNLM"/>
    </source>
</evidence>
<dbReference type="Proteomes" id="UP001642502">
    <property type="component" value="Unassembled WGS sequence"/>
</dbReference>
<feature type="compositionally biased region" description="Low complexity" evidence="1">
    <location>
        <begin position="270"/>
        <end position="289"/>
    </location>
</feature>
<name>A0ABP0E1Y2_9PEZI</name>
<evidence type="ECO:0000313" key="3">
    <source>
        <dbReference type="Proteomes" id="UP001642502"/>
    </source>
</evidence>
<proteinExistence type="predicted"/>
<feature type="region of interest" description="Disordered" evidence="1">
    <location>
        <begin position="331"/>
        <end position="352"/>
    </location>
</feature>
<comment type="caution">
    <text evidence="2">The sequence shown here is derived from an EMBL/GenBank/DDBJ whole genome shotgun (WGS) entry which is preliminary data.</text>
</comment>
<feature type="compositionally biased region" description="Pro residues" evidence="1">
    <location>
        <begin position="154"/>
        <end position="170"/>
    </location>
</feature>